<dbReference type="EMBL" id="ML979103">
    <property type="protein sequence ID" value="KAF1922130.1"/>
    <property type="molecule type" value="Genomic_DNA"/>
</dbReference>
<evidence type="ECO:0000313" key="1">
    <source>
        <dbReference type="EMBL" id="KAF1922130.1"/>
    </source>
</evidence>
<sequence length="102" mass="12047">MQRVYRQQEQARRGPWQTLTEHRQQEFADMEWVRRQLAWWANQCGICEGAGDAQSGHDIQQCWRAESKTAKEMVQRINDQVWFCMFSGCFLCSSVPQEICNS</sequence>
<dbReference type="GeneID" id="54355160"/>
<reference evidence="1" key="1">
    <citation type="journal article" date="2020" name="Stud. Mycol.">
        <title>101 Dothideomycetes genomes: a test case for predicting lifestyles and emergence of pathogens.</title>
        <authorList>
            <person name="Haridas S."/>
            <person name="Albert R."/>
            <person name="Binder M."/>
            <person name="Bloem J."/>
            <person name="Labutti K."/>
            <person name="Salamov A."/>
            <person name="Andreopoulos B."/>
            <person name="Baker S."/>
            <person name="Barry K."/>
            <person name="Bills G."/>
            <person name="Bluhm B."/>
            <person name="Cannon C."/>
            <person name="Castanera R."/>
            <person name="Culley D."/>
            <person name="Daum C."/>
            <person name="Ezra D."/>
            <person name="Gonzalez J."/>
            <person name="Henrissat B."/>
            <person name="Kuo A."/>
            <person name="Liang C."/>
            <person name="Lipzen A."/>
            <person name="Lutzoni F."/>
            <person name="Magnuson J."/>
            <person name="Mondo S."/>
            <person name="Nolan M."/>
            <person name="Ohm R."/>
            <person name="Pangilinan J."/>
            <person name="Park H.-J."/>
            <person name="Ramirez L."/>
            <person name="Alfaro M."/>
            <person name="Sun H."/>
            <person name="Tritt A."/>
            <person name="Yoshinaga Y."/>
            <person name="Zwiers L.-H."/>
            <person name="Turgeon B."/>
            <person name="Goodwin S."/>
            <person name="Spatafora J."/>
            <person name="Crous P."/>
            <person name="Grigoriev I."/>
        </authorList>
    </citation>
    <scope>NUCLEOTIDE SEQUENCE</scope>
    <source>
        <strain evidence="1">CBS 183.55</strain>
    </source>
</reference>
<proteinExistence type="predicted"/>
<accession>A0A6A5R4L9</accession>
<dbReference type="OrthoDB" id="3795097at2759"/>
<name>A0A6A5R4L9_9PLEO</name>
<keyword evidence="2" id="KW-1185">Reference proteome</keyword>
<dbReference type="RefSeq" id="XP_033442384.1">
    <property type="nucleotide sequence ID" value="XM_033597493.1"/>
</dbReference>
<evidence type="ECO:0000313" key="2">
    <source>
        <dbReference type="Proteomes" id="UP000800082"/>
    </source>
</evidence>
<gene>
    <name evidence="1" type="ORF">M421DRAFT_79507</name>
</gene>
<protein>
    <submittedName>
        <fullName evidence="1">Uncharacterized protein</fullName>
    </submittedName>
</protein>
<organism evidence="1 2">
    <name type="scientific">Didymella exigua CBS 183.55</name>
    <dbReference type="NCBI Taxonomy" id="1150837"/>
    <lineage>
        <taxon>Eukaryota</taxon>
        <taxon>Fungi</taxon>
        <taxon>Dikarya</taxon>
        <taxon>Ascomycota</taxon>
        <taxon>Pezizomycotina</taxon>
        <taxon>Dothideomycetes</taxon>
        <taxon>Pleosporomycetidae</taxon>
        <taxon>Pleosporales</taxon>
        <taxon>Pleosporineae</taxon>
        <taxon>Didymellaceae</taxon>
        <taxon>Didymella</taxon>
    </lineage>
</organism>
<dbReference type="AlphaFoldDB" id="A0A6A5R4L9"/>
<dbReference type="Proteomes" id="UP000800082">
    <property type="component" value="Unassembled WGS sequence"/>
</dbReference>